<reference evidence="1 2" key="1">
    <citation type="journal article" date="2015" name="Sci. Rep.">
        <title>Genome of the facultative scuticociliatosis pathogen Pseudocohnilembus persalinus provides insight into its virulence through horizontal gene transfer.</title>
        <authorList>
            <person name="Xiong J."/>
            <person name="Wang G."/>
            <person name="Cheng J."/>
            <person name="Tian M."/>
            <person name="Pan X."/>
            <person name="Warren A."/>
            <person name="Jiang C."/>
            <person name="Yuan D."/>
            <person name="Miao W."/>
        </authorList>
    </citation>
    <scope>NUCLEOTIDE SEQUENCE [LARGE SCALE GENOMIC DNA]</scope>
    <source>
        <strain evidence="1">36N120E</strain>
    </source>
</reference>
<gene>
    <name evidence="1" type="ORF">PPERSA_02761</name>
</gene>
<dbReference type="Proteomes" id="UP000054937">
    <property type="component" value="Unassembled WGS sequence"/>
</dbReference>
<comment type="caution">
    <text evidence="1">The sequence shown here is derived from an EMBL/GenBank/DDBJ whole genome shotgun (WGS) entry which is preliminary data.</text>
</comment>
<sequence length="322" mass="37759">MHKKYLKLIVDLVTSTKWSQEEEEIQMKNLDDFFLNRQKALDSLRIDWEKLNFDQCRIQNQNINQNQKNNNQFLYPQKLSTIISEGESRFISKSDLNFDSSQLKNISSNTNINSAINSQQFLLSNNNSRLNQELKLQSHENINIELDKNGNVRGFDNNFNAFQNQQQQQQQQKQQQQLSNSNMSNIELGELLEKMCFDDTVLDIFDNDFTDIKEDADQEEEEEEIQNEGIGEIQLERILNENQNRQQNYIKMNKKDGISIDTCQTSTYEGSSYSGGKIFRAKKQRTQKINDSGIHEQVRDCYQNNNQNQDISIQKPNILILY</sequence>
<organism evidence="1 2">
    <name type="scientific">Pseudocohnilembus persalinus</name>
    <name type="common">Ciliate</name>
    <dbReference type="NCBI Taxonomy" id="266149"/>
    <lineage>
        <taxon>Eukaryota</taxon>
        <taxon>Sar</taxon>
        <taxon>Alveolata</taxon>
        <taxon>Ciliophora</taxon>
        <taxon>Intramacronucleata</taxon>
        <taxon>Oligohymenophorea</taxon>
        <taxon>Scuticociliatia</taxon>
        <taxon>Philasterida</taxon>
        <taxon>Pseudocohnilembidae</taxon>
        <taxon>Pseudocohnilembus</taxon>
    </lineage>
</organism>
<proteinExistence type="predicted"/>
<evidence type="ECO:0000313" key="2">
    <source>
        <dbReference type="Proteomes" id="UP000054937"/>
    </source>
</evidence>
<keyword evidence="2" id="KW-1185">Reference proteome</keyword>
<protein>
    <submittedName>
        <fullName evidence="1">Uncharacterized protein</fullName>
    </submittedName>
</protein>
<dbReference type="AlphaFoldDB" id="A0A0V0Q8W6"/>
<dbReference type="InParanoid" id="A0A0V0Q8W6"/>
<accession>A0A0V0Q8W6</accession>
<dbReference type="EMBL" id="LDAU01000233">
    <property type="protein sequence ID" value="KRW98613.1"/>
    <property type="molecule type" value="Genomic_DNA"/>
</dbReference>
<evidence type="ECO:0000313" key="1">
    <source>
        <dbReference type="EMBL" id="KRW98613.1"/>
    </source>
</evidence>
<name>A0A0V0Q8W6_PSEPJ</name>